<sequence>MSGKVPGKQGKQMGIAEADQQQTSQTRRTPRQQLLDWFADQNWKAFPFQKQVWRDYLAGKSGLIHAATGTGKTYAAFGGPLINALKRRSKAAKRKASRCRVIWITPLRALATDLAHALSRPLQDLELDWTVETRTGDTPATVRNRQARRLPEVLITTPESLTLLLSRKNGKELLNDLECVIVDEWHELLATKRGVQTELALSRLRIWNPQLRVWGLSATIGNLSEAADVLMGASPLEPPVFVAGAKRKKYRISTLIPDSIERFPWAGHLGLKQLPGIVERIDEAGTSLVFTNTRSQAEIWYQSILKQRPDWAGQMALHHGSIGRETRSWVEKGLRTGDLRCVVCTSSLDLGVDFSPVERVFQIGSPKGIARLMQRAGRSGHSPGETSEVICVPTNALELIEFAAARKALEQAQVESRPPLNKPLDVLIQHLCTIALGGGFSADELYEEIRTSWAYRDLTKEEWEWCLDFITTGGAALKAYPDYQRVELVEGAYRLENKKRARQHRLSIGTICGDGTLTVKYLKGGRIGTIEESFISKLNRGDLFNFSGKALEFVTINNMTVWVRKAKKQATVVPRWMGGRMPLSTELADSFLDTLQSYSAGHQVPPEVTAVKDILELQQDWSRLPSDEELLIEQIKSREGYHLFFFPLAGRLVHEGLSGLIAYRLSQRQPVSFTISINDYGFELLSPTPVELPADLRVDLFSEDNLTEDMQSCLNAAEMAKRRFREIAQISGLVFNGYPGQQRTTRQLQASTGLLYDVFDNYDQQNLLLLQAKREVLEQQLELTRLRYTLQRMQASQLHVTHPPRLTPFAFPLFVDRLRQRLSSEQLQDRIARMTVQLEKASRR</sequence>
<name>F0SQ32_RUBBR</name>
<dbReference type="InterPro" id="IPR001650">
    <property type="entry name" value="Helicase_C-like"/>
</dbReference>
<evidence type="ECO:0000256" key="10">
    <source>
        <dbReference type="SAM" id="MobiDB-lite"/>
    </source>
</evidence>
<dbReference type="SMART" id="SM00487">
    <property type="entry name" value="DEXDc"/>
    <property type="match status" value="1"/>
</dbReference>
<evidence type="ECO:0000256" key="7">
    <source>
        <dbReference type="ARBA" id="ARBA00023204"/>
    </source>
</evidence>
<keyword evidence="3" id="KW-0378">Hydrolase</keyword>
<dbReference type="KEGG" id="pbs:Plabr_3612"/>
<evidence type="ECO:0000256" key="6">
    <source>
        <dbReference type="ARBA" id="ARBA00023125"/>
    </source>
</evidence>
<organism evidence="13 14">
    <name type="scientific">Rubinisphaera brasiliensis (strain ATCC 49424 / DSM 5305 / JCM 21570 / IAM 15109 / NBRC 103401 / IFAM 1448)</name>
    <name type="common">Planctomyces brasiliensis</name>
    <dbReference type="NCBI Taxonomy" id="756272"/>
    <lineage>
        <taxon>Bacteria</taxon>
        <taxon>Pseudomonadati</taxon>
        <taxon>Planctomycetota</taxon>
        <taxon>Planctomycetia</taxon>
        <taxon>Planctomycetales</taxon>
        <taxon>Planctomycetaceae</taxon>
        <taxon>Rubinisphaera</taxon>
    </lineage>
</organism>
<feature type="domain" description="Helicase C-terminal" evidence="12">
    <location>
        <begin position="273"/>
        <end position="425"/>
    </location>
</feature>
<comment type="similarity">
    <text evidence="9">Belongs to the Lhr helicase family. Lhr-Core subfamily.</text>
</comment>
<proteinExistence type="inferred from homology"/>
<dbReference type="GO" id="GO:0016887">
    <property type="term" value="F:ATP hydrolysis activity"/>
    <property type="evidence" value="ECO:0007669"/>
    <property type="project" value="TreeGrafter"/>
</dbReference>
<dbReference type="InterPro" id="IPR011545">
    <property type="entry name" value="DEAD/DEAH_box_helicase_dom"/>
</dbReference>
<dbReference type="RefSeq" id="WP_013629928.1">
    <property type="nucleotide sequence ID" value="NC_015174.1"/>
</dbReference>
<dbReference type="InterPro" id="IPR014001">
    <property type="entry name" value="Helicase_ATP-bd"/>
</dbReference>
<evidence type="ECO:0000256" key="1">
    <source>
        <dbReference type="ARBA" id="ARBA00022741"/>
    </source>
</evidence>
<evidence type="ECO:0000313" key="14">
    <source>
        <dbReference type="Proteomes" id="UP000006860"/>
    </source>
</evidence>
<dbReference type="OrthoDB" id="9774462at2"/>
<dbReference type="PROSITE" id="PS51192">
    <property type="entry name" value="HELICASE_ATP_BIND_1"/>
    <property type="match status" value="1"/>
</dbReference>
<feature type="domain" description="Helicase ATP-binding" evidence="11">
    <location>
        <begin position="53"/>
        <end position="238"/>
    </location>
</feature>
<evidence type="ECO:0000256" key="8">
    <source>
        <dbReference type="ARBA" id="ARBA00023235"/>
    </source>
</evidence>
<dbReference type="Pfam" id="PF00270">
    <property type="entry name" value="DEAD"/>
    <property type="match status" value="1"/>
</dbReference>
<dbReference type="Pfam" id="PF19306">
    <property type="entry name" value="WHD_Lhr"/>
    <property type="match status" value="1"/>
</dbReference>
<protein>
    <submittedName>
        <fullName evidence="13">DEAD/H associated domain protein</fullName>
    </submittedName>
</protein>
<dbReference type="InterPro" id="IPR045628">
    <property type="entry name" value="Lhr_WH_dom"/>
</dbReference>
<dbReference type="PANTHER" id="PTHR47962">
    <property type="entry name" value="ATP-DEPENDENT HELICASE LHR-RELATED-RELATED"/>
    <property type="match status" value="1"/>
</dbReference>
<keyword evidence="1" id="KW-0547">Nucleotide-binding</keyword>
<dbReference type="GO" id="GO:0006281">
    <property type="term" value="P:DNA repair"/>
    <property type="evidence" value="ECO:0007669"/>
    <property type="project" value="UniProtKB-KW"/>
</dbReference>
<gene>
    <name evidence="13" type="ordered locus">Plabr_3612</name>
</gene>
<dbReference type="HOGENOM" id="CLU_002025_0_1_0"/>
<feature type="region of interest" description="Disordered" evidence="10">
    <location>
        <begin position="1"/>
        <end position="30"/>
    </location>
</feature>
<keyword evidence="8" id="KW-0413">Isomerase</keyword>
<reference evidence="14" key="1">
    <citation type="submission" date="2011-02" db="EMBL/GenBank/DDBJ databases">
        <title>The complete genome of Planctomyces brasiliensis DSM 5305.</title>
        <authorList>
            <person name="Lucas S."/>
            <person name="Copeland A."/>
            <person name="Lapidus A."/>
            <person name="Bruce D."/>
            <person name="Goodwin L."/>
            <person name="Pitluck S."/>
            <person name="Kyrpides N."/>
            <person name="Mavromatis K."/>
            <person name="Pagani I."/>
            <person name="Ivanova N."/>
            <person name="Ovchinnikova G."/>
            <person name="Lu M."/>
            <person name="Detter J.C."/>
            <person name="Han C."/>
            <person name="Land M."/>
            <person name="Hauser L."/>
            <person name="Markowitz V."/>
            <person name="Cheng J.-F."/>
            <person name="Hugenholtz P."/>
            <person name="Woyke T."/>
            <person name="Wu D."/>
            <person name="Tindall B."/>
            <person name="Pomrenke H.G."/>
            <person name="Brambilla E."/>
            <person name="Klenk H.-P."/>
            <person name="Eisen J.A."/>
        </authorList>
    </citation>
    <scope>NUCLEOTIDE SEQUENCE [LARGE SCALE GENOMIC DNA]</scope>
    <source>
        <strain evidence="14">ATCC 49424 / DSM 5305 / JCM 21570 / NBRC 103401 / IFAM 1448</strain>
    </source>
</reference>
<keyword evidence="2" id="KW-0227">DNA damage</keyword>
<keyword evidence="14" id="KW-1185">Reference proteome</keyword>
<dbReference type="InterPro" id="IPR026362">
    <property type="entry name" value="DEXH_lig_assoc"/>
</dbReference>
<feature type="compositionally biased region" description="Low complexity" evidence="10">
    <location>
        <begin position="20"/>
        <end position="30"/>
    </location>
</feature>
<dbReference type="NCBIfam" id="TIGR04121">
    <property type="entry name" value="DEXH_lig_assoc"/>
    <property type="match status" value="1"/>
</dbReference>
<dbReference type="InterPro" id="IPR027417">
    <property type="entry name" value="P-loop_NTPase"/>
</dbReference>
<dbReference type="Proteomes" id="UP000006860">
    <property type="component" value="Chromosome"/>
</dbReference>
<evidence type="ECO:0000259" key="12">
    <source>
        <dbReference type="PROSITE" id="PS51194"/>
    </source>
</evidence>
<dbReference type="eggNOG" id="COG1201">
    <property type="taxonomic scope" value="Bacteria"/>
</dbReference>
<dbReference type="Pfam" id="PF00271">
    <property type="entry name" value="Helicase_C"/>
    <property type="match status" value="1"/>
</dbReference>
<keyword evidence="4" id="KW-0347">Helicase</keyword>
<accession>F0SQ32</accession>
<dbReference type="STRING" id="756272.Plabr_3612"/>
<dbReference type="InterPro" id="IPR052511">
    <property type="entry name" value="ATP-dep_Helicase"/>
</dbReference>
<evidence type="ECO:0000313" key="13">
    <source>
        <dbReference type="EMBL" id="ADY61209.1"/>
    </source>
</evidence>
<dbReference type="PIRSF" id="PIRSF037307">
    <property type="entry name" value="Lhr-like_helic_prd"/>
    <property type="match status" value="1"/>
</dbReference>
<dbReference type="SMART" id="SM00490">
    <property type="entry name" value="HELICc"/>
    <property type="match status" value="1"/>
</dbReference>
<dbReference type="PANTHER" id="PTHR47962:SF3">
    <property type="entry name" value="LARGE ATP-DEPENDENT HELICASE-RELATED PROTEIN"/>
    <property type="match status" value="1"/>
</dbReference>
<dbReference type="EMBL" id="CP002546">
    <property type="protein sequence ID" value="ADY61209.1"/>
    <property type="molecule type" value="Genomic_DNA"/>
</dbReference>
<evidence type="ECO:0000256" key="9">
    <source>
        <dbReference type="ARBA" id="ARBA00093467"/>
    </source>
</evidence>
<evidence type="ECO:0000256" key="5">
    <source>
        <dbReference type="ARBA" id="ARBA00022840"/>
    </source>
</evidence>
<dbReference type="GO" id="GO:0003677">
    <property type="term" value="F:DNA binding"/>
    <property type="evidence" value="ECO:0007669"/>
    <property type="project" value="UniProtKB-KW"/>
</dbReference>
<evidence type="ECO:0000256" key="2">
    <source>
        <dbReference type="ARBA" id="ARBA00022763"/>
    </source>
</evidence>
<keyword evidence="6" id="KW-0238">DNA-binding</keyword>
<dbReference type="GO" id="GO:0004386">
    <property type="term" value="F:helicase activity"/>
    <property type="evidence" value="ECO:0007669"/>
    <property type="project" value="UniProtKB-KW"/>
</dbReference>
<evidence type="ECO:0000256" key="4">
    <source>
        <dbReference type="ARBA" id="ARBA00022806"/>
    </source>
</evidence>
<keyword evidence="7" id="KW-0234">DNA repair</keyword>
<dbReference type="Pfam" id="PF08494">
    <property type="entry name" value="DEAD_assoc"/>
    <property type="match status" value="1"/>
</dbReference>
<dbReference type="GO" id="GO:0005524">
    <property type="term" value="F:ATP binding"/>
    <property type="evidence" value="ECO:0007669"/>
    <property type="project" value="UniProtKB-KW"/>
</dbReference>
<evidence type="ECO:0000259" key="11">
    <source>
        <dbReference type="PROSITE" id="PS51192"/>
    </source>
</evidence>
<dbReference type="InterPro" id="IPR017170">
    <property type="entry name" value="Lhr-like"/>
</dbReference>
<dbReference type="Gene3D" id="3.40.50.300">
    <property type="entry name" value="P-loop containing nucleotide triphosphate hydrolases"/>
    <property type="match status" value="2"/>
</dbReference>
<dbReference type="SUPFAM" id="SSF52540">
    <property type="entry name" value="P-loop containing nucleoside triphosphate hydrolases"/>
    <property type="match status" value="1"/>
</dbReference>
<dbReference type="AlphaFoldDB" id="F0SQ32"/>
<evidence type="ECO:0000256" key="3">
    <source>
        <dbReference type="ARBA" id="ARBA00022801"/>
    </source>
</evidence>
<dbReference type="InterPro" id="IPR013701">
    <property type="entry name" value="Lhr-like_DEAD/DEAH_assoc"/>
</dbReference>
<keyword evidence="5" id="KW-0067">ATP-binding</keyword>
<dbReference type="PROSITE" id="PS51194">
    <property type="entry name" value="HELICASE_CTER"/>
    <property type="match status" value="1"/>
</dbReference>
<dbReference type="CDD" id="cd18796">
    <property type="entry name" value="SF2_C_LHR"/>
    <property type="match status" value="1"/>
</dbReference>